<proteinExistence type="predicted"/>
<dbReference type="EMBL" id="JTDN01000001">
    <property type="protein sequence ID" value="KHL26177.1"/>
    <property type="molecule type" value="Genomic_DNA"/>
</dbReference>
<organism evidence="3 4">
    <name type="scientific">Croceibacterium mercuriale</name>
    <dbReference type="NCBI Taxonomy" id="1572751"/>
    <lineage>
        <taxon>Bacteria</taxon>
        <taxon>Pseudomonadati</taxon>
        <taxon>Pseudomonadota</taxon>
        <taxon>Alphaproteobacteria</taxon>
        <taxon>Sphingomonadales</taxon>
        <taxon>Erythrobacteraceae</taxon>
        <taxon>Croceibacterium</taxon>
    </lineage>
</organism>
<gene>
    <name evidence="3" type="ORF">PK98_06675</name>
</gene>
<protein>
    <submittedName>
        <fullName evidence="3">Uncharacterized protein</fullName>
    </submittedName>
</protein>
<keyword evidence="2" id="KW-0812">Transmembrane</keyword>
<dbReference type="AlphaFoldDB" id="A0A0B2C1P1"/>
<dbReference type="RefSeq" id="WP_039095216.1">
    <property type="nucleotide sequence ID" value="NZ_JTDN01000001.1"/>
</dbReference>
<evidence type="ECO:0000256" key="1">
    <source>
        <dbReference type="SAM" id="MobiDB-lite"/>
    </source>
</evidence>
<sequence>MFMDFREPPMPPPWRPRPRPARLTRRQEKRLGMVLLANVVLMFAAAPLAGSSVVAALLWMTGS</sequence>
<evidence type="ECO:0000256" key="2">
    <source>
        <dbReference type="SAM" id="Phobius"/>
    </source>
</evidence>
<feature type="transmembrane region" description="Helical" evidence="2">
    <location>
        <begin position="31"/>
        <end position="60"/>
    </location>
</feature>
<evidence type="ECO:0000313" key="4">
    <source>
        <dbReference type="Proteomes" id="UP000030988"/>
    </source>
</evidence>
<keyword evidence="2" id="KW-1133">Transmembrane helix</keyword>
<keyword evidence="2" id="KW-0472">Membrane</keyword>
<name>A0A0B2C1P1_9SPHN</name>
<dbReference type="OrthoDB" id="9932257at2"/>
<accession>A0A0B2C1P1</accession>
<reference evidence="3 4" key="1">
    <citation type="submission" date="2014-11" db="EMBL/GenBank/DDBJ databases">
        <title>Draft genome sequence of Kirrobacter mercurialis.</title>
        <authorList>
            <person name="Coil D.A."/>
            <person name="Eisen J.A."/>
        </authorList>
    </citation>
    <scope>NUCLEOTIDE SEQUENCE [LARGE SCALE GENOMIC DNA]</scope>
    <source>
        <strain evidence="3 4">Coronado</strain>
    </source>
</reference>
<comment type="caution">
    <text evidence="3">The sequence shown here is derived from an EMBL/GenBank/DDBJ whole genome shotgun (WGS) entry which is preliminary data.</text>
</comment>
<feature type="region of interest" description="Disordered" evidence="1">
    <location>
        <begin position="1"/>
        <end position="22"/>
    </location>
</feature>
<dbReference type="STRING" id="1572751.PK98_06675"/>
<dbReference type="Proteomes" id="UP000030988">
    <property type="component" value="Unassembled WGS sequence"/>
</dbReference>
<keyword evidence="4" id="KW-1185">Reference proteome</keyword>
<evidence type="ECO:0000313" key="3">
    <source>
        <dbReference type="EMBL" id="KHL26177.1"/>
    </source>
</evidence>